<keyword evidence="2" id="KW-0472">Membrane</keyword>
<dbReference type="RefSeq" id="WP_179823785.1">
    <property type="nucleotide sequence ID" value="NZ_JACCFS010000001.1"/>
</dbReference>
<evidence type="ECO:0000256" key="2">
    <source>
        <dbReference type="SAM" id="Phobius"/>
    </source>
</evidence>
<feature type="compositionally biased region" description="Low complexity" evidence="1">
    <location>
        <begin position="33"/>
        <end position="44"/>
    </location>
</feature>
<name>A0A7Z0EN05_9ACTN</name>
<keyword evidence="2" id="KW-0812">Transmembrane</keyword>
<accession>A0A7Z0EN05</accession>
<feature type="region of interest" description="Disordered" evidence="1">
    <location>
        <begin position="1"/>
        <end position="50"/>
    </location>
</feature>
<keyword evidence="2" id="KW-1133">Transmembrane helix</keyword>
<organism evidence="3 4">
    <name type="scientific">Nocardiopsis aegyptia</name>
    <dbReference type="NCBI Taxonomy" id="220378"/>
    <lineage>
        <taxon>Bacteria</taxon>
        <taxon>Bacillati</taxon>
        <taxon>Actinomycetota</taxon>
        <taxon>Actinomycetes</taxon>
        <taxon>Streptosporangiales</taxon>
        <taxon>Nocardiopsidaceae</taxon>
        <taxon>Nocardiopsis</taxon>
    </lineage>
</organism>
<protein>
    <submittedName>
        <fullName evidence="3">Uncharacterized protein</fullName>
    </submittedName>
</protein>
<evidence type="ECO:0000313" key="3">
    <source>
        <dbReference type="EMBL" id="NYJ34902.1"/>
    </source>
</evidence>
<evidence type="ECO:0000313" key="4">
    <source>
        <dbReference type="Proteomes" id="UP000572051"/>
    </source>
</evidence>
<dbReference type="AlphaFoldDB" id="A0A7Z0EN05"/>
<feature type="transmembrane region" description="Helical" evidence="2">
    <location>
        <begin position="59"/>
        <end position="82"/>
    </location>
</feature>
<feature type="compositionally biased region" description="Acidic residues" evidence="1">
    <location>
        <begin position="302"/>
        <end position="326"/>
    </location>
</feature>
<dbReference type="Proteomes" id="UP000572051">
    <property type="component" value="Unassembled WGS sequence"/>
</dbReference>
<proteinExistence type="predicted"/>
<evidence type="ECO:0000256" key="1">
    <source>
        <dbReference type="SAM" id="MobiDB-lite"/>
    </source>
</evidence>
<sequence>MADESDSPGGPPAPDPDQGNRLARRLGLVSSLGQPEEQQQQQGEDPAPRRPTVGRLRVLLIRIGYWSATGLVALGALVLFAMAGSISAHHQAGLEEQAQDGFDAQERVTAAEQGLEDLPDQTEAGRWLARATAVGEDLAETQNTYLDHAGPITTDGLPEQTPGPGGRDECHPYLDDLPTTARDYTEEELTTCAEGLRQSAIGGLERALTPHFTASARDSDGFDAVSQWHSAVPALDDASLSGYTWTAHEAQVLERDLAIRMVWKLTEEETGRTVAWLSGRFDPLVNKFDDMVLGTVAAAGEEGTEDGTGEDSTADEADEADGDGPADDNAAGDGADDQGDEPEDGE</sequence>
<keyword evidence="4" id="KW-1185">Reference proteome</keyword>
<comment type="caution">
    <text evidence="3">The sequence shown here is derived from an EMBL/GenBank/DDBJ whole genome shotgun (WGS) entry which is preliminary data.</text>
</comment>
<dbReference type="EMBL" id="JACCFS010000001">
    <property type="protein sequence ID" value="NYJ34902.1"/>
    <property type="molecule type" value="Genomic_DNA"/>
</dbReference>
<feature type="region of interest" description="Disordered" evidence="1">
    <location>
        <begin position="298"/>
        <end position="346"/>
    </location>
</feature>
<feature type="compositionally biased region" description="Acidic residues" evidence="1">
    <location>
        <begin position="334"/>
        <end position="346"/>
    </location>
</feature>
<reference evidence="3 4" key="1">
    <citation type="submission" date="2020-07" db="EMBL/GenBank/DDBJ databases">
        <title>Sequencing the genomes of 1000 actinobacteria strains.</title>
        <authorList>
            <person name="Klenk H.-P."/>
        </authorList>
    </citation>
    <scope>NUCLEOTIDE SEQUENCE [LARGE SCALE GENOMIC DNA]</scope>
    <source>
        <strain evidence="3 4">DSM 44442</strain>
    </source>
</reference>
<gene>
    <name evidence="3" type="ORF">HNR10_002783</name>
</gene>